<organism evidence="6 7">
    <name type="scientific">Bacteroides uniformis</name>
    <dbReference type="NCBI Taxonomy" id="820"/>
    <lineage>
        <taxon>Bacteria</taxon>
        <taxon>Pseudomonadati</taxon>
        <taxon>Bacteroidota</taxon>
        <taxon>Bacteroidia</taxon>
        <taxon>Bacteroidales</taxon>
        <taxon>Bacteroidaceae</taxon>
        <taxon>Bacteroides</taxon>
    </lineage>
</organism>
<dbReference type="Proteomes" id="UP000283680">
    <property type="component" value="Unassembled WGS sequence"/>
</dbReference>
<feature type="transmembrane region" description="Helical" evidence="5">
    <location>
        <begin position="196"/>
        <end position="215"/>
    </location>
</feature>
<comment type="caution">
    <text evidence="6">The sequence shown here is derived from an EMBL/GenBank/DDBJ whole genome shotgun (WGS) entry which is preliminary data.</text>
</comment>
<evidence type="ECO:0000313" key="6">
    <source>
        <dbReference type="EMBL" id="RGQ47548.1"/>
    </source>
</evidence>
<dbReference type="AlphaFoldDB" id="A0A412B4W5"/>
<keyword evidence="4 5" id="KW-0472">Membrane</keyword>
<dbReference type="GO" id="GO:0016020">
    <property type="term" value="C:membrane"/>
    <property type="evidence" value="ECO:0007669"/>
    <property type="project" value="UniProtKB-SubCell"/>
</dbReference>
<dbReference type="EMBL" id="QRTH01000015">
    <property type="protein sequence ID" value="RGQ47548.1"/>
    <property type="molecule type" value="Genomic_DNA"/>
</dbReference>
<dbReference type="GO" id="GO:0030255">
    <property type="term" value="P:protein secretion by the type IV secretion system"/>
    <property type="evidence" value="ECO:0007669"/>
    <property type="project" value="InterPro"/>
</dbReference>
<keyword evidence="3 5" id="KW-1133">Transmembrane helix</keyword>
<evidence type="ECO:0000256" key="2">
    <source>
        <dbReference type="ARBA" id="ARBA00022692"/>
    </source>
</evidence>
<evidence type="ECO:0000256" key="5">
    <source>
        <dbReference type="SAM" id="Phobius"/>
    </source>
</evidence>
<evidence type="ECO:0000256" key="1">
    <source>
        <dbReference type="ARBA" id="ARBA00004141"/>
    </source>
</evidence>
<feature type="transmembrane region" description="Helical" evidence="5">
    <location>
        <begin position="60"/>
        <end position="86"/>
    </location>
</feature>
<evidence type="ECO:0000256" key="4">
    <source>
        <dbReference type="ARBA" id="ARBA00023136"/>
    </source>
</evidence>
<feature type="transmembrane region" description="Helical" evidence="5">
    <location>
        <begin position="235"/>
        <end position="252"/>
    </location>
</feature>
<feature type="transmembrane region" description="Helical" evidence="5">
    <location>
        <begin position="21"/>
        <end position="40"/>
    </location>
</feature>
<proteinExistence type="predicted"/>
<accession>A0A412B4W5</accession>
<sequence>MMVMGNIESIQVAYDRTKSYIVYDSFQYIMIAIVVFLIGMKLWDEWQKNLSSNNHRFDVAAYWGQVKICLVVCFIATSAGMVFHLVETVCVELQDNLINDLGGDTGNKSIETMTNMVKNQVLAVQEKESKGLTLDIPNITDIVWKALTAIVMSVGVFLFKYTYTFFILGRYMWLLLLELIAPVAIVLMIHENTRSYFYTWLKNMIICYLMIPMFLLADKFSNEVAGFFMEGKENLGQVTVLVIVCVGVWVKIKMFSVVKAKASNLF</sequence>
<feature type="transmembrane region" description="Helical" evidence="5">
    <location>
        <begin position="171"/>
        <end position="189"/>
    </location>
</feature>
<gene>
    <name evidence="6" type="ORF">DWY92_19230</name>
</gene>
<dbReference type="Pfam" id="PF04610">
    <property type="entry name" value="TrbL"/>
    <property type="match status" value="1"/>
</dbReference>
<feature type="transmembrane region" description="Helical" evidence="5">
    <location>
        <begin position="142"/>
        <end position="159"/>
    </location>
</feature>
<protein>
    <submittedName>
        <fullName evidence="6">Uncharacterized protein</fullName>
    </submittedName>
</protein>
<evidence type="ECO:0000313" key="7">
    <source>
        <dbReference type="Proteomes" id="UP000283680"/>
    </source>
</evidence>
<evidence type="ECO:0000256" key="3">
    <source>
        <dbReference type="ARBA" id="ARBA00022989"/>
    </source>
</evidence>
<keyword evidence="2 5" id="KW-0812">Transmembrane</keyword>
<comment type="subcellular location">
    <subcellularLocation>
        <location evidence="1">Membrane</location>
        <topology evidence="1">Multi-pass membrane protein</topology>
    </subcellularLocation>
</comment>
<reference evidence="6 7" key="1">
    <citation type="submission" date="2018-08" db="EMBL/GenBank/DDBJ databases">
        <title>A genome reference for cultivated species of the human gut microbiota.</title>
        <authorList>
            <person name="Zou Y."/>
            <person name="Xue W."/>
            <person name="Luo G."/>
        </authorList>
    </citation>
    <scope>NUCLEOTIDE SEQUENCE [LARGE SCALE GENOMIC DNA]</scope>
    <source>
        <strain evidence="6 7">AF28-11</strain>
    </source>
</reference>
<name>A0A412B4W5_BACUN</name>
<dbReference type="InterPro" id="IPR007688">
    <property type="entry name" value="Conjugal_tfr_TrbL/VirB6"/>
</dbReference>